<keyword evidence="2" id="KW-1185">Reference proteome</keyword>
<name>A0A512JG11_9HYPH</name>
<sequence length="676" mass="72944">MLLRRHSRTVALLYLPSSSFVRLDAYAPMLLPQAEQHRLAETFRARVNVGPRAAHARTLHPDLEGAKGKVSLMRVTGNAGEERWETRVVTVGELATSDALLWATHISMQRFYGARGSTSLVQLRSLIADADCHDQAAFRGLSPEEMAGILIERLRAAGKPLPSYVLFSGRGLHLVWVHQPLMATPGITRRHRSVQRHMHGPKGGVPSATVRTASGTRLQDPEVIAHEERMAAVWRGTGLDRGASDTARVLRLAGSYNAKSGQVARLVWPASWTDVVEHDFEDLATSFLPYTREQMAAIKAERDASWRQREAVRQERRAEQEAAGITLVEEQTRRRISGGYWASVVDALDAIRVWWGGTPPEGKRELWGFLSACAIAQAEGGDAATWASRLCRPAGLTEGELRTSLGALDRQLRRHENGETRDHDGTERSVIYEYSKARMLSLLGLSEDDARAAGAGALLPGGVARSERERSASRRAEAGVQPRAVTVSARLADGREALAMQAVGKAMREIVAAFGGRRGETSLRRAMAEAAAEPLAETLPETVVAAPVEPVSEARGEQSVSAPHGSTATIVAMPGALPPLGAETAPEPFHHPLLDLPEGDFDAPILSRHLAAPYSASTIRMNADTTPSSRAPFPAFPVPRSGADPLPNAPVSDAGRVPVPAFLLRSARVSGGRASP</sequence>
<evidence type="ECO:0000313" key="1">
    <source>
        <dbReference type="EMBL" id="GEP08896.1"/>
    </source>
</evidence>
<evidence type="ECO:0000313" key="2">
    <source>
        <dbReference type="Proteomes" id="UP000321750"/>
    </source>
</evidence>
<evidence type="ECO:0008006" key="3">
    <source>
        <dbReference type="Google" id="ProtNLM"/>
    </source>
</evidence>
<organism evidence="1 2">
    <name type="scientific">Methylobacterium gnaphalii</name>
    <dbReference type="NCBI Taxonomy" id="1010610"/>
    <lineage>
        <taxon>Bacteria</taxon>
        <taxon>Pseudomonadati</taxon>
        <taxon>Pseudomonadota</taxon>
        <taxon>Alphaproteobacteria</taxon>
        <taxon>Hyphomicrobiales</taxon>
        <taxon>Methylobacteriaceae</taxon>
        <taxon>Methylobacterium</taxon>
    </lineage>
</organism>
<proteinExistence type="predicted"/>
<dbReference type="Proteomes" id="UP000321750">
    <property type="component" value="Unassembled WGS sequence"/>
</dbReference>
<dbReference type="EMBL" id="BJZV01000002">
    <property type="protein sequence ID" value="GEP08896.1"/>
    <property type="molecule type" value="Genomic_DNA"/>
</dbReference>
<protein>
    <recommendedName>
        <fullName evidence="3">RepB-like DNA primase domain-containing protein</fullName>
    </recommendedName>
</protein>
<comment type="caution">
    <text evidence="1">The sequence shown here is derived from an EMBL/GenBank/DDBJ whole genome shotgun (WGS) entry which is preliminary data.</text>
</comment>
<gene>
    <name evidence="1" type="ORF">MGN01_07410</name>
</gene>
<reference evidence="1 2" key="1">
    <citation type="submission" date="2019-07" db="EMBL/GenBank/DDBJ databases">
        <title>Whole genome shotgun sequence of Methylobacterium gnaphalii NBRC 107716.</title>
        <authorList>
            <person name="Hosoyama A."/>
            <person name="Uohara A."/>
            <person name="Ohji S."/>
            <person name="Ichikawa N."/>
        </authorList>
    </citation>
    <scope>NUCLEOTIDE SEQUENCE [LARGE SCALE GENOMIC DNA]</scope>
    <source>
        <strain evidence="1 2">NBRC 107716</strain>
    </source>
</reference>
<dbReference type="AlphaFoldDB" id="A0A512JG11"/>
<accession>A0A512JG11</accession>